<protein>
    <submittedName>
        <fullName evidence="3">Ecp53-1</fullName>
    </submittedName>
    <submittedName>
        <fullName evidence="2">Extracellular protein 53-1</fullName>
    </submittedName>
</protein>
<name>A0A1P8YXP3_PASFU</name>
<evidence type="ECO:0000313" key="3">
    <source>
        <dbReference type="EMBL" id="UJO17305.1"/>
    </source>
</evidence>
<evidence type="ECO:0000313" key="2">
    <source>
        <dbReference type="EMBL" id="AQA29276.1"/>
    </source>
</evidence>
<feature type="signal peptide" evidence="1">
    <location>
        <begin position="1"/>
        <end position="18"/>
    </location>
</feature>
<evidence type="ECO:0000313" key="4">
    <source>
        <dbReference type="Proteomes" id="UP000756132"/>
    </source>
</evidence>
<proteinExistence type="predicted"/>
<evidence type="ECO:0000256" key="1">
    <source>
        <dbReference type="SAM" id="SignalP"/>
    </source>
</evidence>
<dbReference type="AlphaFoldDB" id="A0A1P8YXP3"/>
<dbReference type="OMA" id="GNKHWNH"/>
<feature type="chain" id="PRO_5040671797" evidence="1">
    <location>
        <begin position="19"/>
        <end position="176"/>
    </location>
</feature>
<keyword evidence="4" id="KW-1185">Reference proteome</keyword>
<reference evidence="2" key="1">
    <citation type="submission" date="2016-10" db="EMBL/GenBank/DDBJ databases">
        <title>Novel effectors identified in the apoplast of Cladosporium fulvum-infected tomato.</title>
        <authorList>
            <person name="Mesarich C.H."/>
            <person name="de Wit P.J.G.M."/>
        </authorList>
    </citation>
    <scope>NUCLEOTIDE SEQUENCE</scope>
    <source>
        <strain evidence="2">0WU</strain>
    </source>
</reference>
<organism evidence="2">
    <name type="scientific">Passalora fulva</name>
    <name type="common">Tomato leaf mold</name>
    <name type="synonym">Cladosporium fulvum</name>
    <dbReference type="NCBI Taxonomy" id="5499"/>
    <lineage>
        <taxon>Eukaryota</taxon>
        <taxon>Fungi</taxon>
        <taxon>Dikarya</taxon>
        <taxon>Ascomycota</taxon>
        <taxon>Pezizomycotina</taxon>
        <taxon>Dothideomycetes</taxon>
        <taxon>Dothideomycetidae</taxon>
        <taxon>Mycosphaerellales</taxon>
        <taxon>Mycosphaerellaceae</taxon>
        <taxon>Fulvia</taxon>
    </lineage>
</organism>
<accession>A0A1P8YXP3</accession>
<dbReference type="EMBL" id="CP090167">
    <property type="protein sequence ID" value="UJO17305.1"/>
    <property type="molecule type" value="Genomic_DNA"/>
</dbReference>
<dbReference type="EMBL" id="KX943105">
    <property type="protein sequence ID" value="AQA29276.1"/>
    <property type="molecule type" value="Genomic_DNA"/>
</dbReference>
<reference evidence="3" key="2">
    <citation type="submission" date="2021-12" db="EMBL/GenBank/DDBJ databases">
        <authorList>
            <person name="Zaccaron A."/>
            <person name="Stergiopoulos I."/>
        </authorList>
    </citation>
    <scope>NUCLEOTIDE SEQUENCE</scope>
    <source>
        <strain evidence="3">Race5_Kim</strain>
    </source>
</reference>
<dbReference type="OrthoDB" id="5176208at2759"/>
<dbReference type="PANTHER" id="PTHR39401:SF1">
    <property type="entry name" value="SNOAL-LIKE DOMAIN-CONTAINING PROTEIN"/>
    <property type="match status" value="1"/>
</dbReference>
<sequence>MKFFSAIAGMCLVGMATAVDMAKYSAEKGVEPEFQTYLKELYASAEDPASTTGFTDRFTPAGQLIVLANTAKGAKEILALKRQLLPTEGNKHWNHFPNVTSVDSESSAQKVYQVLGVIETTYDQGNCSAAYYSSRFTVTKDNSGAVQLNTYKGTLVAYDDFVVHPDVTPTAIECGI</sequence>
<reference evidence="3" key="3">
    <citation type="journal article" date="2022" name="Microb. Genom.">
        <title>A chromosome-scale genome assembly of the tomato pathogen Cladosporium fulvum reveals a compartmentalized genome architecture and the presence of a dispensable chromosome.</title>
        <authorList>
            <person name="Zaccaron A.Z."/>
            <person name="Chen L.H."/>
            <person name="Samaras A."/>
            <person name="Stergiopoulos I."/>
        </authorList>
    </citation>
    <scope>NUCLEOTIDE SEQUENCE</scope>
    <source>
        <strain evidence="3">Race5_Kim</strain>
    </source>
</reference>
<keyword evidence="1" id="KW-0732">Signal</keyword>
<dbReference type="PANTHER" id="PTHR39401">
    <property type="entry name" value="SNOAL-LIKE DOMAIN-CONTAINING PROTEIN"/>
    <property type="match status" value="1"/>
</dbReference>
<dbReference type="Proteomes" id="UP000756132">
    <property type="component" value="Chromosome 5"/>
</dbReference>
<gene>
    <name evidence="2" type="primary">Ecp53-1</name>
    <name evidence="3" type="ORF">CLAFUR5_05549</name>
</gene>